<keyword evidence="1" id="KW-0472">Membrane</keyword>
<keyword evidence="1" id="KW-0812">Transmembrane</keyword>
<accession>A0A397S1Z5</accession>
<sequence>MIANYSFYTLPALVIVTYYLYYYKGYLVVKQTGKWNNINPRDNVNKAKGQINQEVWRKAKCCEAAHQNVYNSIYINNESAGVAGLRTFFWTTSMGISFALYILVAKKAKKGLH</sequence>
<dbReference type="InterPro" id="IPR023352">
    <property type="entry name" value="MAPEG-like_dom_sf"/>
</dbReference>
<feature type="transmembrane region" description="Helical" evidence="1">
    <location>
        <begin position="7"/>
        <end position="23"/>
    </location>
</feature>
<evidence type="ECO:0000256" key="1">
    <source>
        <dbReference type="SAM" id="Phobius"/>
    </source>
</evidence>
<gene>
    <name evidence="2" type="ORF">C1645_794236</name>
</gene>
<name>A0A397S1Z5_9GLOM</name>
<comment type="caution">
    <text evidence="2">The sequence shown here is derived from an EMBL/GenBank/DDBJ whole genome shotgun (WGS) entry which is preliminary data.</text>
</comment>
<evidence type="ECO:0000313" key="3">
    <source>
        <dbReference type="Proteomes" id="UP000265703"/>
    </source>
</evidence>
<keyword evidence="1" id="KW-1133">Transmembrane helix</keyword>
<protein>
    <submittedName>
        <fullName evidence="2">Uncharacterized protein</fullName>
    </submittedName>
</protein>
<dbReference type="Proteomes" id="UP000265703">
    <property type="component" value="Unassembled WGS sequence"/>
</dbReference>
<reference evidence="2 3" key="1">
    <citation type="submission" date="2018-06" db="EMBL/GenBank/DDBJ databases">
        <title>Comparative genomics reveals the genomic features of Rhizophagus irregularis, R. cerebriforme, R. diaphanum and Gigaspora rosea, and their symbiotic lifestyle signature.</title>
        <authorList>
            <person name="Morin E."/>
            <person name="San Clemente H."/>
            <person name="Chen E.C.H."/>
            <person name="De La Providencia I."/>
            <person name="Hainaut M."/>
            <person name="Kuo A."/>
            <person name="Kohler A."/>
            <person name="Murat C."/>
            <person name="Tang N."/>
            <person name="Roy S."/>
            <person name="Loubradou J."/>
            <person name="Henrissat B."/>
            <person name="Grigoriev I.V."/>
            <person name="Corradi N."/>
            <person name="Roux C."/>
            <person name="Martin F.M."/>
        </authorList>
    </citation>
    <scope>NUCLEOTIDE SEQUENCE [LARGE SCALE GENOMIC DNA]</scope>
    <source>
        <strain evidence="2 3">DAOM 227022</strain>
    </source>
</reference>
<dbReference type="AlphaFoldDB" id="A0A397S1Z5"/>
<proteinExistence type="predicted"/>
<evidence type="ECO:0000313" key="2">
    <source>
        <dbReference type="EMBL" id="RIA79512.1"/>
    </source>
</evidence>
<dbReference type="SUPFAM" id="SSF161084">
    <property type="entry name" value="MAPEG domain-like"/>
    <property type="match status" value="1"/>
</dbReference>
<organism evidence="2 3">
    <name type="scientific">Glomus cerebriforme</name>
    <dbReference type="NCBI Taxonomy" id="658196"/>
    <lineage>
        <taxon>Eukaryota</taxon>
        <taxon>Fungi</taxon>
        <taxon>Fungi incertae sedis</taxon>
        <taxon>Mucoromycota</taxon>
        <taxon>Glomeromycotina</taxon>
        <taxon>Glomeromycetes</taxon>
        <taxon>Glomerales</taxon>
        <taxon>Glomeraceae</taxon>
        <taxon>Glomus</taxon>
    </lineage>
</organism>
<dbReference type="OrthoDB" id="2122304at2759"/>
<feature type="transmembrane region" description="Helical" evidence="1">
    <location>
        <begin position="87"/>
        <end position="104"/>
    </location>
</feature>
<dbReference type="EMBL" id="QKYT01001263">
    <property type="protein sequence ID" value="RIA79512.1"/>
    <property type="molecule type" value="Genomic_DNA"/>
</dbReference>
<keyword evidence="3" id="KW-1185">Reference proteome</keyword>